<dbReference type="AlphaFoldDB" id="A0AA88KWR0"/>
<feature type="region of interest" description="Disordered" evidence="3">
    <location>
        <begin position="453"/>
        <end position="482"/>
    </location>
</feature>
<dbReference type="SMART" id="SM00360">
    <property type="entry name" value="RRM"/>
    <property type="match status" value="1"/>
</dbReference>
<evidence type="ECO:0000256" key="1">
    <source>
        <dbReference type="ARBA" id="ARBA00022884"/>
    </source>
</evidence>
<dbReference type="InterPro" id="IPR012677">
    <property type="entry name" value="Nucleotide-bd_a/b_plait_sf"/>
</dbReference>
<feature type="region of interest" description="Disordered" evidence="3">
    <location>
        <begin position="266"/>
        <end position="323"/>
    </location>
</feature>
<keyword evidence="6" id="KW-1185">Reference proteome</keyword>
<dbReference type="GO" id="GO:0030041">
    <property type="term" value="P:actin filament polymerization"/>
    <property type="evidence" value="ECO:0007669"/>
    <property type="project" value="TreeGrafter"/>
</dbReference>
<feature type="region of interest" description="Disordered" evidence="3">
    <location>
        <begin position="548"/>
        <end position="573"/>
    </location>
</feature>
<evidence type="ECO:0000313" key="6">
    <source>
        <dbReference type="Proteomes" id="UP001187531"/>
    </source>
</evidence>
<dbReference type="InterPro" id="IPR051412">
    <property type="entry name" value="Formin_Homology_Diaphanous_sf"/>
</dbReference>
<dbReference type="GO" id="GO:0003723">
    <property type="term" value="F:RNA binding"/>
    <property type="evidence" value="ECO:0007669"/>
    <property type="project" value="UniProtKB-UniRule"/>
</dbReference>
<evidence type="ECO:0000313" key="5">
    <source>
        <dbReference type="EMBL" id="KAK2710203.1"/>
    </source>
</evidence>
<proteinExistence type="predicted"/>
<gene>
    <name evidence="5" type="ORF">QYM36_013769</name>
</gene>
<feature type="domain" description="RRM" evidence="4">
    <location>
        <begin position="648"/>
        <end position="721"/>
    </location>
</feature>
<dbReference type="InterPro" id="IPR035979">
    <property type="entry name" value="RBD_domain_sf"/>
</dbReference>
<dbReference type="EMBL" id="JAVRJZ010000017">
    <property type="protein sequence ID" value="KAK2710203.1"/>
    <property type="molecule type" value="Genomic_DNA"/>
</dbReference>
<dbReference type="InterPro" id="IPR000504">
    <property type="entry name" value="RRM_dom"/>
</dbReference>
<comment type="caution">
    <text evidence="5">The sequence shown here is derived from an EMBL/GenBank/DDBJ whole genome shotgun (WGS) entry which is preliminary data.</text>
</comment>
<sequence>MAEGEELLDYDNDVEEDFMTEINEDELLNDEGGTDLGPDELASEGVTQEFSAQEQECEEKEEIEEIDEIEEAEVAPETKEEQVESKVIPVVTITQTISKPENGDVSRPVPAAYTEDTVPVEVTVNKRRKINSRNARGIGRGKLIGQIKRHERILKHARPDFQKQLQTWAPDQVASNQRPYFIQNHQLPTFQPSLHHHNMFIEHNNPPQGVGLRPPLEPPPRVPERPLPVPLEALIPPPSLHGPPRIPPPQKVLINREYKGGIINAPPRITAPPPGPPGFTPPPMNFNMPPPTTAGPPPTVGPPPKLGPPPSMQPPAAVRPPPGPEPFRFGTSPPRLDFSRPPPAMGITISNDLVRPPWSGPPTHQPPPHQPAPFIHHLPHEELHRFKSDIQSCNFSDSQLDRYRTVISPMSIVHQEEIRMRNSNCYNNTEIERRSIEETLEIERRPVHERLGFQSEERRKKNHADLRNVLSRKRTADGRNPNLISVVTESEESKRRQKMAEDLNLGSEYLEKLKEQQRLRKEIMERKSKGIKVSDLVKTNEIKAEASVQKTPQELTKGPNKPTSVDLTNTVSSSEKARSWLPSAVNSIVTPASTKKLKVRWKVVKDKKGNILKKIRLDDAGNEVEVVMFVNGEPQPPVPIEGSKIVSKKIVISGISSLTPDDIIEDACSHFGKVRACLIFREPGRPVEADVTFENEESASRFLTNFNNRKLDRHTVTVRFK</sequence>
<dbReference type="PANTHER" id="PTHR45691">
    <property type="entry name" value="PROTEIN DIAPHANOUS"/>
    <property type="match status" value="1"/>
</dbReference>
<organism evidence="5 6">
    <name type="scientific">Artemia franciscana</name>
    <name type="common">Brine shrimp</name>
    <name type="synonym">Artemia sanfranciscana</name>
    <dbReference type="NCBI Taxonomy" id="6661"/>
    <lineage>
        <taxon>Eukaryota</taxon>
        <taxon>Metazoa</taxon>
        <taxon>Ecdysozoa</taxon>
        <taxon>Arthropoda</taxon>
        <taxon>Crustacea</taxon>
        <taxon>Branchiopoda</taxon>
        <taxon>Anostraca</taxon>
        <taxon>Artemiidae</taxon>
        <taxon>Artemia</taxon>
    </lineage>
</organism>
<keyword evidence="1 2" id="KW-0694">RNA-binding</keyword>
<dbReference type="CDD" id="cd00590">
    <property type="entry name" value="RRM_SF"/>
    <property type="match status" value="1"/>
</dbReference>
<feature type="compositionally biased region" description="Polar residues" evidence="3">
    <location>
        <begin position="561"/>
        <end position="573"/>
    </location>
</feature>
<dbReference type="GO" id="GO:0005884">
    <property type="term" value="C:actin filament"/>
    <property type="evidence" value="ECO:0007669"/>
    <property type="project" value="TreeGrafter"/>
</dbReference>
<dbReference type="PROSITE" id="PS50102">
    <property type="entry name" value="RRM"/>
    <property type="match status" value="1"/>
</dbReference>
<feature type="compositionally biased region" description="Pro residues" evidence="3">
    <location>
        <begin position="269"/>
        <end position="323"/>
    </location>
</feature>
<dbReference type="SUPFAM" id="SSF54928">
    <property type="entry name" value="RNA-binding domain, RBD"/>
    <property type="match status" value="1"/>
</dbReference>
<dbReference type="Gene3D" id="3.30.70.330">
    <property type="match status" value="1"/>
</dbReference>
<reference evidence="5" key="1">
    <citation type="submission" date="2023-07" db="EMBL/GenBank/DDBJ databases">
        <title>Chromosome-level genome assembly of Artemia franciscana.</title>
        <authorList>
            <person name="Jo E."/>
        </authorList>
    </citation>
    <scope>NUCLEOTIDE SEQUENCE</scope>
    <source>
        <tissue evidence="5">Whole body</tissue>
    </source>
</reference>
<protein>
    <recommendedName>
        <fullName evidence="4">RRM domain-containing protein</fullName>
    </recommendedName>
</protein>
<evidence type="ECO:0000256" key="3">
    <source>
        <dbReference type="SAM" id="MobiDB-lite"/>
    </source>
</evidence>
<evidence type="ECO:0000259" key="4">
    <source>
        <dbReference type="PROSITE" id="PS50102"/>
    </source>
</evidence>
<feature type="compositionally biased region" description="Basic and acidic residues" evidence="3">
    <location>
        <begin position="453"/>
        <end position="466"/>
    </location>
</feature>
<dbReference type="Proteomes" id="UP001187531">
    <property type="component" value="Unassembled WGS sequence"/>
</dbReference>
<accession>A0AA88KWR0</accession>
<name>A0AA88KWR0_ARTSF</name>
<evidence type="ECO:0000256" key="2">
    <source>
        <dbReference type="PROSITE-ProRule" id="PRU00176"/>
    </source>
</evidence>
<dbReference type="Pfam" id="PF00076">
    <property type="entry name" value="RRM_1"/>
    <property type="match status" value="1"/>
</dbReference>
<dbReference type="PANTHER" id="PTHR45691:SF19">
    <property type="match status" value="1"/>
</dbReference>